<dbReference type="AlphaFoldDB" id="A0A392QLC5"/>
<evidence type="ECO:0000256" key="1">
    <source>
        <dbReference type="SAM" id="MobiDB-lite"/>
    </source>
</evidence>
<reference evidence="2 3" key="1">
    <citation type="journal article" date="2018" name="Front. Plant Sci.">
        <title>Red Clover (Trifolium pratense) and Zigzag Clover (T. medium) - A Picture of Genomic Similarities and Differences.</title>
        <authorList>
            <person name="Dluhosova J."/>
            <person name="Istvanek J."/>
            <person name="Nedelnik J."/>
            <person name="Repkova J."/>
        </authorList>
    </citation>
    <scope>NUCLEOTIDE SEQUENCE [LARGE SCALE GENOMIC DNA]</scope>
    <source>
        <strain evidence="2">10/8</strain>
        <strain evidence="3">cv. 10/8</strain>
        <tissue evidence="2">Leaf</tissue>
    </source>
</reference>
<name>A0A392QLC5_9FABA</name>
<dbReference type="Proteomes" id="UP000265520">
    <property type="component" value="Unassembled WGS sequence"/>
</dbReference>
<dbReference type="EMBL" id="LXQA010359139">
    <property type="protein sequence ID" value="MCI46553.1"/>
    <property type="molecule type" value="Genomic_DNA"/>
</dbReference>
<feature type="region of interest" description="Disordered" evidence="1">
    <location>
        <begin position="1"/>
        <end position="29"/>
    </location>
</feature>
<organism evidence="2 3">
    <name type="scientific">Trifolium medium</name>
    <dbReference type="NCBI Taxonomy" id="97028"/>
    <lineage>
        <taxon>Eukaryota</taxon>
        <taxon>Viridiplantae</taxon>
        <taxon>Streptophyta</taxon>
        <taxon>Embryophyta</taxon>
        <taxon>Tracheophyta</taxon>
        <taxon>Spermatophyta</taxon>
        <taxon>Magnoliopsida</taxon>
        <taxon>eudicotyledons</taxon>
        <taxon>Gunneridae</taxon>
        <taxon>Pentapetalae</taxon>
        <taxon>rosids</taxon>
        <taxon>fabids</taxon>
        <taxon>Fabales</taxon>
        <taxon>Fabaceae</taxon>
        <taxon>Papilionoideae</taxon>
        <taxon>50 kb inversion clade</taxon>
        <taxon>NPAAA clade</taxon>
        <taxon>Hologalegina</taxon>
        <taxon>IRL clade</taxon>
        <taxon>Trifolieae</taxon>
        <taxon>Trifolium</taxon>
    </lineage>
</organism>
<dbReference type="GO" id="GO:0016301">
    <property type="term" value="F:kinase activity"/>
    <property type="evidence" value="ECO:0007669"/>
    <property type="project" value="UniProtKB-KW"/>
</dbReference>
<keyword evidence="2" id="KW-0418">Kinase</keyword>
<feature type="non-terminal residue" evidence="2">
    <location>
        <position position="29"/>
    </location>
</feature>
<evidence type="ECO:0000313" key="3">
    <source>
        <dbReference type="Proteomes" id="UP000265520"/>
    </source>
</evidence>
<comment type="caution">
    <text evidence="2">The sequence shown here is derived from an EMBL/GenBank/DDBJ whole genome shotgun (WGS) entry which is preliminary data.</text>
</comment>
<proteinExistence type="predicted"/>
<feature type="compositionally biased region" description="Basic and acidic residues" evidence="1">
    <location>
        <begin position="1"/>
        <end position="12"/>
    </location>
</feature>
<evidence type="ECO:0000313" key="2">
    <source>
        <dbReference type="EMBL" id="MCI24095.1"/>
    </source>
</evidence>
<protein>
    <submittedName>
        <fullName evidence="2">Putative serine/threonine-protein kinase</fullName>
    </submittedName>
</protein>
<dbReference type="EMBL" id="LXQA010139514">
    <property type="protein sequence ID" value="MCI24095.1"/>
    <property type="molecule type" value="Genomic_DNA"/>
</dbReference>
<keyword evidence="3" id="KW-1185">Reference proteome</keyword>
<accession>A0A392QLC5</accession>
<sequence length="29" mass="3239">MDAKLRDEEARRLRAAGRANADGVKKSRP</sequence>
<keyword evidence="2" id="KW-0808">Transferase</keyword>